<dbReference type="SUPFAM" id="SSF47240">
    <property type="entry name" value="Ferritin-like"/>
    <property type="match status" value="1"/>
</dbReference>
<proteinExistence type="predicted"/>
<name>A0A1M6GEF7_MALRU</name>
<evidence type="ECO:0000313" key="2">
    <source>
        <dbReference type="Proteomes" id="UP000184171"/>
    </source>
</evidence>
<reference evidence="1 2" key="1">
    <citation type="submission" date="2016-11" db="EMBL/GenBank/DDBJ databases">
        <authorList>
            <person name="Jaros S."/>
            <person name="Januszkiewicz K."/>
            <person name="Wedrychowicz H."/>
        </authorList>
    </citation>
    <scope>NUCLEOTIDE SEQUENCE [LARGE SCALE GENOMIC DNA]</scope>
    <source>
        <strain evidence="1 2">DSM 5091</strain>
    </source>
</reference>
<dbReference type="EMBL" id="FQZT01000004">
    <property type="protein sequence ID" value="SHJ08335.1"/>
    <property type="molecule type" value="Genomic_DNA"/>
</dbReference>
<dbReference type="OrthoDB" id="5402531at2"/>
<dbReference type="AlphaFoldDB" id="A0A1M6GEF7"/>
<organism evidence="1 2">
    <name type="scientific">Malonomonas rubra DSM 5091</name>
    <dbReference type="NCBI Taxonomy" id="1122189"/>
    <lineage>
        <taxon>Bacteria</taxon>
        <taxon>Pseudomonadati</taxon>
        <taxon>Thermodesulfobacteriota</taxon>
        <taxon>Desulfuromonadia</taxon>
        <taxon>Desulfuromonadales</taxon>
        <taxon>Geopsychrobacteraceae</taxon>
        <taxon>Malonomonas</taxon>
    </lineage>
</organism>
<dbReference type="STRING" id="1122189.SAMN02745165_01520"/>
<dbReference type="RefSeq" id="WP_072907468.1">
    <property type="nucleotide sequence ID" value="NZ_FQZT01000004.1"/>
</dbReference>
<gene>
    <name evidence="1" type="ORF">SAMN02745165_01520</name>
</gene>
<accession>A0A1M6GEF7</accession>
<keyword evidence="2" id="KW-1185">Reference proteome</keyword>
<dbReference type="Proteomes" id="UP000184171">
    <property type="component" value="Unassembled WGS sequence"/>
</dbReference>
<dbReference type="InterPro" id="IPR012347">
    <property type="entry name" value="Ferritin-like"/>
</dbReference>
<dbReference type="Gene3D" id="1.20.1260.10">
    <property type="match status" value="1"/>
</dbReference>
<evidence type="ECO:0000313" key="1">
    <source>
        <dbReference type="EMBL" id="SHJ08335.1"/>
    </source>
</evidence>
<protein>
    <submittedName>
        <fullName evidence="1">Rubrerythrin</fullName>
    </submittedName>
</protein>
<dbReference type="InterPro" id="IPR009078">
    <property type="entry name" value="Ferritin-like_SF"/>
</dbReference>
<sequence length="150" mass="17116">MRKHLNICIQIEKTVAQIYRKMAESSKLSPAVRTGLLELAQEEDDHASQLQFALRFPDGSIVDSLPGMLQEAERLLQLAQKALQHVEQNVVSDQQAVNIGVELEKKFCQAHIGNSFQFKEEHLKSMFSAMAKDDERHCKKLEELKKQCQP</sequence>